<evidence type="ECO:0000256" key="9">
    <source>
        <dbReference type="ARBA" id="ARBA00023224"/>
    </source>
</evidence>
<evidence type="ECO:0000313" key="12">
    <source>
        <dbReference type="Proteomes" id="UP000292052"/>
    </source>
</evidence>
<evidence type="ECO:0000313" key="11">
    <source>
        <dbReference type="EMBL" id="RZC39102.1"/>
    </source>
</evidence>
<dbReference type="GO" id="GO:0005886">
    <property type="term" value="C:plasma membrane"/>
    <property type="evidence" value="ECO:0007669"/>
    <property type="project" value="UniProtKB-SubCell"/>
</dbReference>
<feature type="transmembrane region" description="Helical" evidence="10">
    <location>
        <begin position="144"/>
        <end position="164"/>
    </location>
</feature>
<keyword evidence="8" id="KW-0675">Receptor</keyword>
<protein>
    <submittedName>
        <fullName evidence="11">7tm 6 domain containing protein</fullName>
    </submittedName>
</protein>
<dbReference type="Pfam" id="PF02949">
    <property type="entry name" value="7tm_6"/>
    <property type="match status" value="1"/>
</dbReference>
<name>A0A482W1T4_ASBVE</name>
<evidence type="ECO:0000256" key="1">
    <source>
        <dbReference type="ARBA" id="ARBA00004651"/>
    </source>
</evidence>
<dbReference type="AlphaFoldDB" id="A0A482W1T4"/>
<evidence type="ECO:0000256" key="8">
    <source>
        <dbReference type="ARBA" id="ARBA00023170"/>
    </source>
</evidence>
<comment type="subcellular location">
    <subcellularLocation>
        <location evidence="1">Cell membrane</location>
        <topology evidence="1">Multi-pass membrane protein</topology>
    </subcellularLocation>
</comment>
<dbReference type="GO" id="GO:0004984">
    <property type="term" value="F:olfactory receptor activity"/>
    <property type="evidence" value="ECO:0007669"/>
    <property type="project" value="InterPro"/>
</dbReference>
<evidence type="ECO:0000256" key="4">
    <source>
        <dbReference type="ARBA" id="ARBA00022692"/>
    </source>
</evidence>
<comment type="caution">
    <text evidence="11">The sequence shown here is derived from an EMBL/GenBank/DDBJ whole genome shotgun (WGS) entry which is preliminary data.</text>
</comment>
<dbReference type="OrthoDB" id="8117390at2759"/>
<sequence>MFQPKFLGQRLLIKRSLDFWKIIYNTFTAAGGPVIILWVLLPLMNKSKQLPLSFWYPYDTKNSPLFEITCLHQIMSFFFSVIAIFNIDMLVAALMVFIGTQCDILCDDLRNLHDNITASFSENLIKSIKHHQEILIFAERCNEYISFILLGQFLASSVILSFILYGLALVNVKVLFDDSLDVRFFAHVVLVVFYMIQIFTYCWFGNEVEVKSNKIPYSIFESDWTRHSLTNKQNMMMLIVKSQKPIRLSAYNLFYLSLEIYIK</sequence>
<dbReference type="PANTHER" id="PTHR21137:SF35">
    <property type="entry name" value="ODORANT RECEPTOR 19A-RELATED"/>
    <property type="match status" value="1"/>
</dbReference>
<keyword evidence="6 10" id="KW-1133">Transmembrane helix</keyword>
<keyword evidence="2" id="KW-1003">Cell membrane</keyword>
<evidence type="ECO:0000256" key="6">
    <source>
        <dbReference type="ARBA" id="ARBA00022989"/>
    </source>
</evidence>
<reference evidence="11 12" key="1">
    <citation type="submission" date="2017-03" db="EMBL/GenBank/DDBJ databases">
        <title>Genome of the blue death feigning beetle - Asbolus verrucosus.</title>
        <authorList>
            <person name="Rider S.D."/>
        </authorList>
    </citation>
    <scope>NUCLEOTIDE SEQUENCE [LARGE SCALE GENOMIC DNA]</scope>
    <source>
        <strain evidence="11">Butters</strain>
        <tissue evidence="11">Head and leg muscle</tissue>
    </source>
</reference>
<keyword evidence="9" id="KW-0807">Transducer</keyword>
<keyword evidence="12" id="KW-1185">Reference proteome</keyword>
<dbReference type="EMBL" id="QDEB01037394">
    <property type="protein sequence ID" value="RZC39102.1"/>
    <property type="molecule type" value="Genomic_DNA"/>
</dbReference>
<keyword evidence="4 10" id="KW-0812">Transmembrane</keyword>
<keyword evidence="3" id="KW-0716">Sensory transduction</keyword>
<feature type="transmembrane region" description="Helical" evidence="10">
    <location>
        <begin position="184"/>
        <end position="204"/>
    </location>
</feature>
<evidence type="ECO:0000256" key="5">
    <source>
        <dbReference type="ARBA" id="ARBA00022725"/>
    </source>
</evidence>
<evidence type="ECO:0000256" key="3">
    <source>
        <dbReference type="ARBA" id="ARBA00022606"/>
    </source>
</evidence>
<evidence type="ECO:0000256" key="7">
    <source>
        <dbReference type="ARBA" id="ARBA00023136"/>
    </source>
</evidence>
<gene>
    <name evidence="11" type="ORF">BDFB_013793</name>
</gene>
<keyword evidence="5" id="KW-0552">Olfaction</keyword>
<organism evidence="11 12">
    <name type="scientific">Asbolus verrucosus</name>
    <name type="common">Desert ironclad beetle</name>
    <dbReference type="NCBI Taxonomy" id="1661398"/>
    <lineage>
        <taxon>Eukaryota</taxon>
        <taxon>Metazoa</taxon>
        <taxon>Ecdysozoa</taxon>
        <taxon>Arthropoda</taxon>
        <taxon>Hexapoda</taxon>
        <taxon>Insecta</taxon>
        <taxon>Pterygota</taxon>
        <taxon>Neoptera</taxon>
        <taxon>Endopterygota</taxon>
        <taxon>Coleoptera</taxon>
        <taxon>Polyphaga</taxon>
        <taxon>Cucujiformia</taxon>
        <taxon>Tenebrionidae</taxon>
        <taxon>Pimeliinae</taxon>
        <taxon>Asbolus</taxon>
    </lineage>
</organism>
<evidence type="ECO:0000256" key="10">
    <source>
        <dbReference type="SAM" id="Phobius"/>
    </source>
</evidence>
<proteinExistence type="predicted"/>
<dbReference type="GO" id="GO:0007165">
    <property type="term" value="P:signal transduction"/>
    <property type="evidence" value="ECO:0007669"/>
    <property type="project" value="UniProtKB-KW"/>
</dbReference>
<dbReference type="GO" id="GO:0005549">
    <property type="term" value="F:odorant binding"/>
    <property type="evidence" value="ECO:0007669"/>
    <property type="project" value="InterPro"/>
</dbReference>
<accession>A0A482W1T4</accession>
<dbReference type="Proteomes" id="UP000292052">
    <property type="component" value="Unassembled WGS sequence"/>
</dbReference>
<feature type="non-terminal residue" evidence="11">
    <location>
        <position position="263"/>
    </location>
</feature>
<evidence type="ECO:0000256" key="2">
    <source>
        <dbReference type="ARBA" id="ARBA00022475"/>
    </source>
</evidence>
<dbReference type="InterPro" id="IPR004117">
    <property type="entry name" value="7tm6_olfct_rcpt"/>
</dbReference>
<keyword evidence="7 10" id="KW-0472">Membrane</keyword>
<feature type="transmembrane region" description="Helical" evidence="10">
    <location>
        <begin position="22"/>
        <end position="44"/>
    </location>
</feature>
<dbReference type="PANTHER" id="PTHR21137">
    <property type="entry name" value="ODORANT RECEPTOR"/>
    <property type="match status" value="1"/>
</dbReference>